<dbReference type="Gene3D" id="3.40.30.10">
    <property type="entry name" value="Glutaredoxin"/>
    <property type="match status" value="1"/>
</dbReference>
<dbReference type="EC" id="1.11.1.24" evidence="2"/>
<evidence type="ECO:0000313" key="13">
    <source>
        <dbReference type="EMBL" id="MBB4687670.1"/>
    </source>
</evidence>
<evidence type="ECO:0000256" key="8">
    <source>
        <dbReference type="ARBA" id="ARBA00032824"/>
    </source>
</evidence>
<dbReference type="InterPro" id="IPR036249">
    <property type="entry name" value="Thioredoxin-like_sf"/>
</dbReference>
<evidence type="ECO:0000256" key="9">
    <source>
        <dbReference type="ARBA" id="ARBA00038489"/>
    </source>
</evidence>
<organism evidence="13 14">
    <name type="scientific">Amycolatopsis jiangsuensis</name>
    <dbReference type="NCBI Taxonomy" id="1181879"/>
    <lineage>
        <taxon>Bacteria</taxon>
        <taxon>Bacillati</taxon>
        <taxon>Actinomycetota</taxon>
        <taxon>Actinomycetes</taxon>
        <taxon>Pseudonocardiales</taxon>
        <taxon>Pseudonocardiaceae</taxon>
        <taxon>Amycolatopsis</taxon>
    </lineage>
</organism>
<dbReference type="GO" id="GO:0034599">
    <property type="term" value="P:cellular response to oxidative stress"/>
    <property type="evidence" value="ECO:0007669"/>
    <property type="project" value="TreeGrafter"/>
</dbReference>
<protein>
    <recommendedName>
        <fullName evidence="2">thioredoxin-dependent peroxiredoxin</fullName>
        <ecNumber evidence="2">1.11.1.24</ecNumber>
    </recommendedName>
    <alternativeName>
        <fullName evidence="10">Bacterioferritin comigratory protein</fullName>
    </alternativeName>
    <alternativeName>
        <fullName evidence="8">Thioredoxin peroxidase</fullName>
    </alternativeName>
</protein>
<dbReference type="Proteomes" id="UP000581769">
    <property type="component" value="Unassembled WGS sequence"/>
</dbReference>
<dbReference type="RefSeq" id="WP_184782477.1">
    <property type="nucleotide sequence ID" value="NZ_JACHMG010000001.1"/>
</dbReference>
<evidence type="ECO:0000313" key="14">
    <source>
        <dbReference type="Proteomes" id="UP000581769"/>
    </source>
</evidence>
<dbReference type="InterPro" id="IPR050924">
    <property type="entry name" value="Peroxiredoxin_BCP/PrxQ"/>
</dbReference>
<evidence type="ECO:0000256" key="2">
    <source>
        <dbReference type="ARBA" id="ARBA00013017"/>
    </source>
</evidence>
<dbReference type="InterPro" id="IPR000866">
    <property type="entry name" value="AhpC/TSA"/>
</dbReference>
<feature type="domain" description="Thioredoxin" evidence="12">
    <location>
        <begin position="45"/>
        <end position="217"/>
    </location>
</feature>
<dbReference type="AlphaFoldDB" id="A0A840J0R6"/>
<comment type="function">
    <text evidence="1">Thiol-specific peroxidase that catalyzes the reduction of hydrogen peroxide and organic hydroperoxides to water and alcohols, respectively. Plays a role in cell protection against oxidative stress by detoxifying peroxides and as sensor of hydrogen peroxide-mediated signaling events.</text>
</comment>
<comment type="catalytic activity">
    <reaction evidence="11">
        <text>a hydroperoxide + [thioredoxin]-dithiol = an alcohol + [thioredoxin]-disulfide + H2O</text>
        <dbReference type="Rhea" id="RHEA:62620"/>
        <dbReference type="Rhea" id="RHEA-COMP:10698"/>
        <dbReference type="Rhea" id="RHEA-COMP:10700"/>
        <dbReference type="ChEBI" id="CHEBI:15377"/>
        <dbReference type="ChEBI" id="CHEBI:29950"/>
        <dbReference type="ChEBI" id="CHEBI:30879"/>
        <dbReference type="ChEBI" id="CHEBI:35924"/>
        <dbReference type="ChEBI" id="CHEBI:50058"/>
        <dbReference type="EC" id="1.11.1.24"/>
    </reaction>
</comment>
<dbReference type="GO" id="GO:0045454">
    <property type="term" value="P:cell redox homeostasis"/>
    <property type="evidence" value="ECO:0007669"/>
    <property type="project" value="TreeGrafter"/>
</dbReference>
<reference evidence="13 14" key="1">
    <citation type="submission" date="2020-08" db="EMBL/GenBank/DDBJ databases">
        <title>Sequencing the genomes of 1000 actinobacteria strains.</title>
        <authorList>
            <person name="Klenk H.-P."/>
        </authorList>
    </citation>
    <scope>NUCLEOTIDE SEQUENCE [LARGE SCALE GENOMIC DNA]</scope>
    <source>
        <strain evidence="13 14">DSM 45859</strain>
    </source>
</reference>
<dbReference type="GO" id="GO:0008379">
    <property type="term" value="F:thioredoxin peroxidase activity"/>
    <property type="evidence" value="ECO:0007669"/>
    <property type="project" value="TreeGrafter"/>
</dbReference>
<keyword evidence="3" id="KW-0575">Peroxidase</keyword>
<name>A0A840J0R6_9PSEU</name>
<evidence type="ECO:0000256" key="5">
    <source>
        <dbReference type="ARBA" id="ARBA00023002"/>
    </source>
</evidence>
<dbReference type="CDD" id="cd02970">
    <property type="entry name" value="PRX_like2"/>
    <property type="match status" value="1"/>
</dbReference>
<comment type="caution">
    <text evidence="13">The sequence shown here is derived from an EMBL/GenBank/DDBJ whole genome shotgun (WGS) entry which is preliminary data.</text>
</comment>
<evidence type="ECO:0000256" key="1">
    <source>
        <dbReference type="ARBA" id="ARBA00003330"/>
    </source>
</evidence>
<evidence type="ECO:0000256" key="10">
    <source>
        <dbReference type="ARBA" id="ARBA00041373"/>
    </source>
</evidence>
<evidence type="ECO:0000256" key="7">
    <source>
        <dbReference type="ARBA" id="ARBA00023284"/>
    </source>
</evidence>
<accession>A0A840J0R6</accession>
<dbReference type="InterPro" id="IPR013766">
    <property type="entry name" value="Thioredoxin_domain"/>
</dbReference>
<dbReference type="EMBL" id="JACHMG010000001">
    <property type="protein sequence ID" value="MBB4687670.1"/>
    <property type="molecule type" value="Genomic_DNA"/>
</dbReference>
<dbReference type="GO" id="GO:0005737">
    <property type="term" value="C:cytoplasm"/>
    <property type="evidence" value="ECO:0007669"/>
    <property type="project" value="TreeGrafter"/>
</dbReference>
<sequence>MSTTLENELNDLRTQSKEKLPPAVSAVFAADAERTEKTVERDKFAQVGATVGEFTLPDANGGETSLSELVADGPAVLVFYRGAWCPYCNVALRAYQRDLLPELNRRGVRLAAISPQIPDGSLSAKEANGLEYSVLSDVGNIVARGLGITFRTSDEVREAQSSLGLDLGVQNGTGEWELPHPAVAVVAADRTIQFLDVHPDYTTRTDPAQVLAALDER</sequence>
<evidence type="ECO:0000256" key="6">
    <source>
        <dbReference type="ARBA" id="ARBA00023157"/>
    </source>
</evidence>
<keyword evidence="14" id="KW-1185">Reference proteome</keyword>
<evidence type="ECO:0000256" key="11">
    <source>
        <dbReference type="ARBA" id="ARBA00049091"/>
    </source>
</evidence>
<keyword evidence="7" id="KW-0676">Redox-active center</keyword>
<dbReference type="PANTHER" id="PTHR42801">
    <property type="entry name" value="THIOREDOXIN-DEPENDENT PEROXIDE REDUCTASE"/>
    <property type="match status" value="1"/>
</dbReference>
<dbReference type="SUPFAM" id="SSF52833">
    <property type="entry name" value="Thioredoxin-like"/>
    <property type="match status" value="1"/>
</dbReference>
<proteinExistence type="inferred from homology"/>
<evidence type="ECO:0000256" key="4">
    <source>
        <dbReference type="ARBA" id="ARBA00022862"/>
    </source>
</evidence>
<comment type="similarity">
    <text evidence="9">Belongs to the peroxiredoxin family. BCP/PrxQ subfamily.</text>
</comment>
<gene>
    <name evidence="13" type="ORF">BJY18_005155</name>
</gene>
<dbReference type="PANTHER" id="PTHR42801:SF7">
    <property type="entry name" value="SLL1159 PROTEIN"/>
    <property type="match status" value="1"/>
</dbReference>
<evidence type="ECO:0000256" key="3">
    <source>
        <dbReference type="ARBA" id="ARBA00022559"/>
    </source>
</evidence>
<evidence type="ECO:0000259" key="12">
    <source>
        <dbReference type="PROSITE" id="PS51352"/>
    </source>
</evidence>
<keyword evidence="4" id="KW-0049">Antioxidant</keyword>
<dbReference type="PROSITE" id="PS51352">
    <property type="entry name" value="THIOREDOXIN_2"/>
    <property type="match status" value="1"/>
</dbReference>
<keyword evidence="5" id="KW-0560">Oxidoreductase</keyword>
<keyword evidence="6" id="KW-1015">Disulfide bond</keyword>
<dbReference type="Pfam" id="PF00578">
    <property type="entry name" value="AhpC-TSA"/>
    <property type="match status" value="1"/>
</dbReference>